<accession>A0A5N1J657</accession>
<dbReference type="InterPro" id="IPR005467">
    <property type="entry name" value="His_kinase_dom"/>
</dbReference>
<feature type="domain" description="HTH araC/xylS-type" evidence="15">
    <location>
        <begin position="940"/>
        <end position="1039"/>
    </location>
</feature>
<evidence type="ECO:0000256" key="7">
    <source>
        <dbReference type="ARBA" id="ARBA00022741"/>
    </source>
</evidence>
<dbReference type="AlphaFoldDB" id="A0A5N1J657"/>
<evidence type="ECO:0000256" key="11">
    <source>
        <dbReference type="ARBA" id="ARBA00023015"/>
    </source>
</evidence>
<feature type="domain" description="Histidine kinase" evidence="16">
    <location>
        <begin position="513"/>
        <end position="740"/>
    </location>
</feature>
<keyword evidence="10" id="KW-0902">Two-component regulatory system</keyword>
<evidence type="ECO:0000256" key="8">
    <source>
        <dbReference type="ARBA" id="ARBA00022777"/>
    </source>
</evidence>
<dbReference type="SUPFAM" id="SSF63829">
    <property type="entry name" value="Calcium-dependent phosphotriesterase"/>
    <property type="match status" value="1"/>
</dbReference>
<keyword evidence="9" id="KW-0067">ATP-binding</keyword>
<dbReference type="RefSeq" id="WP_150881091.1">
    <property type="nucleotide sequence ID" value="NZ_VTWS01000010.1"/>
</dbReference>
<dbReference type="FunFam" id="3.30.565.10:FF:000023">
    <property type="entry name" value="PAS domain-containing sensor histidine kinase"/>
    <property type="match status" value="1"/>
</dbReference>
<dbReference type="InterPro" id="IPR015943">
    <property type="entry name" value="WD40/YVTN_repeat-like_dom_sf"/>
</dbReference>
<evidence type="ECO:0000256" key="12">
    <source>
        <dbReference type="ARBA" id="ARBA00023136"/>
    </source>
</evidence>
<dbReference type="InterPro" id="IPR013783">
    <property type="entry name" value="Ig-like_fold"/>
</dbReference>
<keyword evidence="7" id="KW-0547">Nucleotide-binding</keyword>
<evidence type="ECO:0000256" key="6">
    <source>
        <dbReference type="ARBA" id="ARBA00022679"/>
    </source>
</evidence>
<evidence type="ECO:0000313" key="19">
    <source>
        <dbReference type="Proteomes" id="UP000326344"/>
    </source>
</evidence>
<dbReference type="Pfam" id="PF00072">
    <property type="entry name" value="Response_reg"/>
    <property type="match status" value="1"/>
</dbReference>
<dbReference type="SMART" id="SM00388">
    <property type="entry name" value="HisKA"/>
    <property type="match status" value="1"/>
</dbReference>
<dbReference type="InterPro" id="IPR036097">
    <property type="entry name" value="HisK_dim/P_sf"/>
</dbReference>
<keyword evidence="6" id="KW-0808">Transferase</keyword>
<evidence type="ECO:0000256" key="1">
    <source>
        <dbReference type="ARBA" id="ARBA00000085"/>
    </source>
</evidence>
<dbReference type="CDD" id="cd17574">
    <property type="entry name" value="REC_OmpR"/>
    <property type="match status" value="1"/>
</dbReference>
<dbReference type="GO" id="GO:0005524">
    <property type="term" value="F:ATP binding"/>
    <property type="evidence" value="ECO:0007669"/>
    <property type="project" value="UniProtKB-KW"/>
</dbReference>
<evidence type="ECO:0000256" key="5">
    <source>
        <dbReference type="ARBA" id="ARBA00022553"/>
    </source>
</evidence>
<dbReference type="Gene3D" id="3.40.50.2300">
    <property type="match status" value="1"/>
</dbReference>
<keyword evidence="13" id="KW-0804">Transcription</keyword>
<dbReference type="EC" id="2.7.13.3" evidence="3"/>
<dbReference type="InterPro" id="IPR003661">
    <property type="entry name" value="HisK_dim/P_dom"/>
</dbReference>
<dbReference type="InterPro" id="IPR036890">
    <property type="entry name" value="HATPase_C_sf"/>
</dbReference>
<keyword evidence="5 14" id="KW-0597">Phosphoprotein</keyword>
<dbReference type="PROSITE" id="PS50110">
    <property type="entry name" value="RESPONSE_REGULATORY"/>
    <property type="match status" value="1"/>
</dbReference>
<dbReference type="SUPFAM" id="SSF55874">
    <property type="entry name" value="ATPase domain of HSP90 chaperone/DNA topoisomerase II/histidine kinase"/>
    <property type="match status" value="1"/>
</dbReference>
<reference evidence="18 19" key="1">
    <citation type="submission" date="2019-09" db="EMBL/GenBank/DDBJ databases">
        <title>Genome Sequence of Larkinella sp MA1.</title>
        <authorList>
            <person name="Srinivasan S."/>
        </authorList>
    </citation>
    <scope>NUCLEOTIDE SEQUENCE [LARGE SCALE GENOMIC DNA]</scope>
    <source>
        <strain evidence="18 19">MA1</strain>
    </source>
</reference>
<evidence type="ECO:0000256" key="10">
    <source>
        <dbReference type="ARBA" id="ARBA00023012"/>
    </source>
</evidence>
<dbReference type="SUPFAM" id="SSF52172">
    <property type="entry name" value="CheY-like"/>
    <property type="match status" value="1"/>
</dbReference>
<gene>
    <name evidence="18" type="ORF">F0P93_27865</name>
</gene>
<dbReference type="InterPro" id="IPR018060">
    <property type="entry name" value="HTH_AraC"/>
</dbReference>
<sequence length="1044" mass="118292">MWSRIRVRVYGLFLGSLVSLSLRAQQRMPARIAQYLPPATINFNTTGATQDQRGHLWFSTNDGIVRFDGRQFRAYHDPVLRQGDDYFHVVPSPDGRIWCKLGRGEVLSYIDPDQDKIIRIPDSSRVIREFLSIRKSHYLFAAADSTLWIGQRGRGLLHFNPRTYAVDEVFSNVDEGVRWITEDRRGTIWFTTSKAVYAYHPLTRHLKRYQQGLGSPVPSPDGLLPIGIHARRDGKILVGLPSEIDVIDPATNQIERLPLTPSRFHPDQTVRDFFDDAAGNTYFRNHTASFRYTKQGELQQLEFSGITHRVFFVYPGQHNRLWVTAGQTLLAYDLNRIRPIPALNLIDIVINQNRLEEPGSGYHVVRDSLGHPTLTVQEGDLITLRVSPQVRYMARAFRLRLDGYDQNWNVVEDFVSQVAYQLAAGTYTLTLNQYNRSLGWEKPVSTMTLIVQPVFWKTAWFWLMVLAVTGSVGGKLLHSGHQRRKLRRELTRREFEAATIRELDELKSRFFTNITHELRTPLTIILNGTEQLEQAPLAEPHRQQLHAIQRNTQHLMRLINETLDMAKLDAGRLEKRERVGDPLAFVAQVVAQFTDLARQRLITLEWIDRESGALSPTDETGSELYYFDDDKLEKIVYNLLSNALKFTPANGQVRVNARIKTGHRLVLVVADTGIGIADHQLTRIFERFHQIDSSSTRAYSGTGIGLALVKELVDWLNGTVSVESTLGSGSVFTVEFPLTPSSTVDPELGVNPPDAVHRLDENRSAPVSNVVVSAGNGADRNVPEQASLPLLLVIEDNEDLRTYLSKNLARSYRVATAENGRLGLAMALAEIPDLIISDVMMPELDGYQLMERLKSDERTSHIPIVLLTAKSSFDSRLKGLRFGADDYLGKPFSLAELSLRISNCFRTRQNWQRRLSTRHPQKALTPASDPQLTREEQFLARLKMLILDHLTDEALDVDWLTLKMGMSRTQLHRKLVALTNRSTTRFIHSVRLEKAVELLQTGELNVAQVAQAVGYSSQSYFTKVFQEELGYVPARLKGNGSVAP</sequence>
<comment type="caution">
    <text evidence="18">The sequence shown here is derived from an EMBL/GenBank/DDBJ whole genome shotgun (WGS) entry which is preliminary data.</text>
</comment>
<dbReference type="SMART" id="SM00448">
    <property type="entry name" value="REC"/>
    <property type="match status" value="1"/>
</dbReference>
<proteinExistence type="predicted"/>
<dbReference type="Pfam" id="PF02518">
    <property type="entry name" value="HATPase_c"/>
    <property type="match status" value="1"/>
</dbReference>
<dbReference type="Gene3D" id="2.60.40.10">
    <property type="entry name" value="Immunoglobulins"/>
    <property type="match status" value="1"/>
</dbReference>
<evidence type="ECO:0000256" key="13">
    <source>
        <dbReference type="ARBA" id="ARBA00023163"/>
    </source>
</evidence>
<dbReference type="Gene3D" id="2.130.10.10">
    <property type="entry name" value="YVTN repeat-like/Quinoprotein amine dehydrogenase"/>
    <property type="match status" value="1"/>
</dbReference>
<dbReference type="PROSITE" id="PS01124">
    <property type="entry name" value="HTH_ARAC_FAMILY_2"/>
    <property type="match status" value="1"/>
</dbReference>
<dbReference type="InterPro" id="IPR001789">
    <property type="entry name" value="Sig_transdc_resp-reg_receiver"/>
</dbReference>
<dbReference type="Pfam" id="PF00512">
    <property type="entry name" value="HisKA"/>
    <property type="match status" value="1"/>
</dbReference>
<evidence type="ECO:0000313" key="18">
    <source>
        <dbReference type="EMBL" id="KAA9346404.1"/>
    </source>
</evidence>
<protein>
    <recommendedName>
        <fullName evidence="3">histidine kinase</fullName>
        <ecNumber evidence="3">2.7.13.3</ecNumber>
    </recommendedName>
</protein>
<evidence type="ECO:0000256" key="3">
    <source>
        <dbReference type="ARBA" id="ARBA00012438"/>
    </source>
</evidence>
<dbReference type="GO" id="GO:0000155">
    <property type="term" value="F:phosphorelay sensor kinase activity"/>
    <property type="evidence" value="ECO:0007669"/>
    <property type="project" value="InterPro"/>
</dbReference>
<name>A0A5N1J657_9BACT</name>
<comment type="catalytic activity">
    <reaction evidence="1">
        <text>ATP + protein L-histidine = ADP + protein N-phospho-L-histidine.</text>
        <dbReference type="EC" id="2.7.13.3"/>
    </reaction>
</comment>
<feature type="domain" description="Response regulatory" evidence="17">
    <location>
        <begin position="790"/>
        <end position="905"/>
    </location>
</feature>
<dbReference type="SMART" id="SM00387">
    <property type="entry name" value="HATPase_c"/>
    <property type="match status" value="1"/>
</dbReference>
<dbReference type="Gene3D" id="1.10.10.60">
    <property type="entry name" value="Homeodomain-like"/>
    <property type="match status" value="1"/>
</dbReference>
<keyword evidence="11" id="KW-0805">Transcription regulation</keyword>
<keyword evidence="19" id="KW-1185">Reference proteome</keyword>
<dbReference type="GO" id="GO:0003700">
    <property type="term" value="F:DNA-binding transcription factor activity"/>
    <property type="evidence" value="ECO:0007669"/>
    <property type="project" value="InterPro"/>
</dbReference>
<evidence type="ECO:0000256" key="2">
    <source>
        <dbReference type="ARBA" id="ARBA00004236"/>
    </source>
</evidence>
<dbReference type="CDD" id="cd16922">
    <property type="entry name" value="HATPase_EvgS-ArcB-TorS-like"/>
    <property type="match status" value="1"/>
</dbReference>
<dbReference type="PRINTS" id="PR00344">
    <property type="entry name" value="BCTRLSENSOR"/>
</dbReference>
<dbReference type="Proteomes" id="UP000326344">
    <property type="component" value="Unassembled WGS sequence"/>
</dbReference>
<feature type="modified residue" description="4-aspartylphosphate" evidence="14">
    <location>
        <position position="838"/>
    </location>
</feature>
<organism evidence="18 19">
    <name type="scientific">Larkinella humicola</name>
    <dbReference type="NCBI Taxonomy" id="2607654"/>
    <lineage>
        <taxon>Bacteria</taxon>
        <taxon>Pseudomonadati</taxon>
        <taxon>Bacteroidota</taxon>
        <taxon>Cytophagia</taxon>
        <taxon>Cytophagales</taxon>
        <taxon>Spirosomataceae</taxon>
        <taxon>Larkinella</taxon>
    </lineage>
</organism>
<dbReference type="PROSITE" id="PS50109">
    <property type="entry name" value="HIS_KIN"/>
    <property type="match status" value="1"/>
</dbReference>
<dbReference type="CDD" id="cd00082">
    <property type="entry name" value="HisKA"/>
    <property type="match status" value="1"/>
</dbReference>
<evidence type="ECO:0000259" key="16">
    <source>
        <dbReference type="PROSITE" id="PS50109"/>
    </source>
</evidence>
<dbReference type="InterPro" id="IPR004358">
    <property type="entry name" value="Sig_transdc_His_kin-like_C"/>
</dbReference>
<comment type="subcellular location">
    <subcellularLocation>
        <location evidence="2">Cell membrane</location>
    </subcellularLocation>
</comment>
<dbReference type="Pfam" id="PF12833">
    <property type="entry name" value="HTH_18"/>
    <property type="match status" value="1"/>
</dbReference>
<dbReference type="InterPro" id="IPR011006">
    <property type="entry name" value="CheY-like_superfamily"/>
</dbReference>
<keyword evidence="4" id="KW-1003">Cell membrane</keyword>
<dbReference type="PANTHER" id="PTHR43547">
    <property type="entry name" value="TWO-COMPONENT HISTIDINE KINASE"/>
    <property type="match status" value="1"/>
</dbReference>
<dbReference type="Gene3D" id="1.10.287.130">
    <property type="match status" value="1"/>
</dbReference>
<dbReference type="SUPFAM" id="SSF46689">
    <property type="entry name" value="Homeodomain-like"/>
    <property type="match status" value="1"/>
</dbReference>
<dbReference type="InterPro" id="IPR009057">
    <property type="entry name" value="Homeodomain-like_sf"/>
</dbReference>
<keyword evidence="12" id="KW-0472">Membrane</keyword>
<dbReference type="GO" id="GO:0005886">
    <property type="term" value="C:plasma membrane"/>
    <property type="evidence" value="ECO:0007669"/>
    <property type="project" value="UniProtKB-SubCell"/>
</dbReference>
<evidence type="ECO:0000256" key="9">
    <source>
        <dbReference type="ARBA" id="ARBA00022840"/>
    </source>
</evidence>
<dbReference type="EMBL" id="VTWS01000010">
    <property type="protein sequence ID" value="KAA9346404.1"/>
    <property type="molecule type" value="Genomic_DNA"/>
</dbReference>
<dbReference type="GO" id="GO:0043565">
    <property type="term" value="F:sequence-specific DNA binding"/>
    <property type="evidence" value="ECO:0007669"/>
    <property type="project" value="InterPro"/>
</dbReference>
<dbReference type="PANTHER" id="PTHR43547:SF2">
    <property type="entry name" value="HYBRID SIGNAL TRANSDUCTION HISTIDINE KINASE C"/>
    <property type="match status" value="1"/>
</dbReference>
<dbReference type="SMART" id="SM00342">
    <property type="entry name" value="HTH_ARAC"/>
    <property type="match status" value="1"/>
</dbReference>
<keyword evidence="8" id="KW-0418">Kinase</keyword>
<evidence type="ECO:0000256" key="4">
    <source>
        <dbReference type="ARBA" id="ARBA00022475"/>
    </source>
</evidence>
<evidence type="ECO:0000259" key="17">
    <source>
        <dbReference type="PROSITE" id="PS50110"/>
    </source>
</evidence>
<dbReference type="SUPFAM" id="SSF47384">
    <property type="entry name" value="Homodimeric domain of signal transducing histidine kinase"/>
    <property type="match status" value="1"/>
</dbReference>
<dbReference type="Gene3D" id="3.30.565.10">
    <property type="entry name" value="Histidine kinase-like ATPase, C-terminal domain"/>
    <property type="match status" value="1"/>
</dbReference>
<evidence type="ECO:0000256" key="14">
    <source>
        <dbReference type="PROSITE-ProRule" id="PRU00169"/>
    </source>
</evidence>
<evidence type="ECO:0000259" key="15">
    <source>
        <dbReference type="PROSITE" id="PS01124"/>
    </source>
</evidence>
<dbReference type="InterPro" id="IPR003594">
    <property type="entry name" value="HATPase_dom"/>
</dbReference>